<evidence type="ECO:0000313" key="2">
    <source>
        <dbReference type="Proteomes" id="UP000251186"/>
    </source>
</evidence>
<dbReference type="InterPro" id="IPR014942">
    <property type="entry name" value="AbiEii"/>
</dbReference>
<gene>
    <name evidence="1" type="ORF">NCTC11166_01533</name>
</gene>
<dbReference type="GO" id="GO:0016740">
    <property type="term" value="F:transferase activity"/>
    <property type="evidence" value="ECO:0007669"/>
    <property type="project" value="UniProtKB-KW"/>
</dbReference>
<dbReference type="GeneID" id="88838255"/>
<name>A0A2X1BLT6_BREVE</name>
<dbReference type="AlphaFoldDB" id="A0A2X1BLT6"/>
<protein>
    <submittedName>
        <fullName evidence="1">Nucleotidyl transferase of uncharacterized function (DUF1814)</fullName>
    </submittedName>
</protein>
<organism evidence="1 2">
    <name type="scientific">Brevundimonas vesicularis</name>
    <name type="common">Pseudomonas vesicularis</name>
    <dbReference type="NCBI Taxonomy" id="41276"/>
    <lineage>
        <taxon>Bacteria</taxon>
        <taxon>Pseudomonadati</taxon>
        <taxon>Pseudomonadota</taxon>
        <taxon>Alphaproteobacteria</taxon>
        <taxon>Caulobacterales</taxon>
        <taxon>Caulobacteraceae</taxon>
        <taxon>Brevundimonas</taxon>
    </lineage>
</organism>
<dbReference type="Pfam" id="PF08843">
    <property type="entry name" value="AbiEii"/>
    <property type="match status" value="1"/>
</dbReference>
<evidence type="ECO:0000313" key="1">
    <source>
        <dbReference type="EMBL" id="SPU53462.1"/>
    </source>
</evidence>
<reference evidence="1 2" key="1">
    <citation type="submission" date="2018-06" db="EMBL/GenBank/DDBJ databases">
        <authorList>
            <consortium name="Pathogen Informatics"/>
            <person name="Doyle S."/>
        </authorList>
    </citation>
    <scope>NUCLEOTIDE SEQUENCE [LARGE SCALE GENOMIC DNA]</scope>
    <source>
        <strain evidence="1 2">NCTC11166</strain>
    </source>
</reference>
<sequence length="338" mass="36652">MSEIFLQLSAEDRAEALAAAASDSGRPAHLLEKDVWVVWALNALFESPLGEGLVFKGGTSLSKAYDVIQRFSEDIDLTWDIRRLLPDLADAPEDPVPQTRAEERRWSRDVQRLLPLWVEGEVRPLLEARIAADGVGATVRIEGAKAFVDYAPTSTGTGYVSPSVMLEFGARATGEPSAPRPVVCDAAAHLQGVVFPTATPRVMAAERTFWEKATAAHVYCAQGRLRGDRFSRHWHDLSRLDAAGFAETAIADRAVAEAVARHKAMFFRETADGAEIDYGQAVTGGLRLKPEGASLEALGDDYRRMVEDGLLEADAEPFEKLMETCAALADRANAAATG</sequence>
<accession>A0A2X1BLT6</accession>
<dbReference type="RefSeq" id="WP_112862337.1">
    <property type="nucleotide sequence ID" value="NZ_UAQP01000005.1"/>
</dbReference>
<dbReference type="EMBL" id="UAQP01000005">
    <property type="protein sequence ID" value="SPU53462.1"/>
    <property type="molecule type" value="Genomic_DNA"/>
</dbReference>
<dbReference type="Gene3D" id="3.10.450.620">
    <property type="entry name" value="JHP933, nucleotidyltransferase-like core domain"/>
    <property type="match status" value="1"/>
</dbReference>
<keyword evidence="1" id="KW-0808">Transferase</keyword>
<dbReference type="Proteomes" id="UP000251186">
    <property type="component" value="Unassembled WGS sequence"/>
</dbReference>
<proteinExistence type="predicted"/>